<dbReference type="EMBL" id="JAEUGD010000053">
    <property type="protein sequence ID" value="MBL6447800.1"/>
    <property type="molecule type" value="Genomic_DNA"/>
</dbReference>
<accession>A0A937KF22</accession>
<dbReference type="AlphaFoldDB" id="A0A937KF22"/>
<name>A0A937KF22_9BACT</name>
<comment type="caution">
    <text evidence="1">The sequence shown here is derived from an EMBL/GenBank/DDBJ whole genome shotgun (WGS) entry which is preliminary data.</text>
</comment>
<reference evidence="1" key="1">
    <citation type="submission" date="2021-01" db="EMBL/GenBank/DDBJ databases">
        <title>Fulvivirga kasyanovii gen. nov., sp nov., a novel member of the phylum Bacteroidetes isolated from seawater in a mussel farm.</title>
        <authorList>
            <person name="Zhao L.-H."/>
            <person name="Wang Z.-J."/>
        </authorList>
    </citation>
    <scope>NUCLEOTIDE SEQUENCE</scope>
    <source>
        <strain evidence="1">29W222</strain>
    </source>
</reference>
<dbReference type="RefSeq" id="WP_202857336.1">
    <property type="nucleotide sequence ID" value="NZ_JAEUGD010000053.1"/>
</dbReference>
<sequence>MRTSNGPTAYFRGENSSNHPVDFKPLNSSEVEFMANIKFMGIEELIDSLKMVHDFALYHTDLPLDTTEKLALFNLKILWEGLEGLVKD</sequence>
<protein>
    <submittedName>
        <fullName evidence="1">Uncharacterized protein</fullName>
    </submittedName>
</protein>
<evidence type="ECO:0000313" key="2">
    <source>
        <dbReference type="Proteomes" id="UP000614216"/>
    </source>
</evidence>
<keyword evidence="2" id="KW-1185">Reference proteome</keyword>
<proteinExistence type="predicted"/>
<gene>
    <name evidence="1" type="ORF">JMN32_15885</name>
</gene>
<organism evidence="1 2">
    <name type="scientific">Fulvivirga marina</name>
    <dbReference type="NCBI Taxonomy" id="2494733"/>
    <lineage>
        <taxon>Bacteria</taxon>
        <taxon>Pseudomonadati</taxon>
        <taxon>Bacteroidota</taxon>
        <taxon>Cytophagia</taxon>
        <taxon>Cytophagales</taxon>
        <taxon>Fulvivirgaceae</taxon>
        <taxon>Fulvivirga</taxon>
    </lineage>
</organism>
<dbReference type="Proteomes" id="UP000614216">
    <property type="component" value="Unassembled WGS sequence"/>
</dbReference>
<evidence type="ECO:0000313" key="1">
    <source>
        <dbReference type="EMBL" id="MBL6447800.1"/>
    </source>
</evidence>